<keyword evidence="8 17" id="KW-0479">Metal-binding</keyword>
<dbReference type="FunFam" id="3.40.50.80:FF:000010">
    <property type="entry name" value="Flavohemoprotein"/>
    <property type="match status" value="1"/>
</dbReference>
<dbReference type="GO" id="GO:0046210">
    <property type="term" value="P:nitric oxide catabolic process"/>
    <property type="evidence" value="ECO:0007669"/>
    <property type="project" value="TreeGrafter"/>
</dbReference>
<evidence type="ECO:0000256" key="16">
    <source>
        <dbReference type="ARBA" id="ARBA00049433"/>
    </source>
</evidence>
<comment type="cofactor">
    <cofactor evidence="17">
        <name>FAD</name>
        <dbReference type="ChEBI" id="CHEBI:57692"/>
    </cofactor>
    <text evidence="17">Binds 1 FAD per subunit.</text>
</comment>
<evidence type="ECO:0000256" key="7">
    <source>
        <dbReference type="ARBA" id="ARBA00022630"/>
    </source>
</evidence>
<evidence type="ECO:0000256" key="9">
    <source>
        <dbReference type="ARBA" id="ARBA00022827"/>
    </source>
</evidence>
<dbReference type="Pfam" id="PF00042">
    <property type="entry name" value="Globin"/>
    <property type="match status" value="1"/>
</dbReference>
<dbReference type="FunFam" id="2.40.30.10:FF:000034">
    <property type="entry name" value="Flavohemoprotein"/>
    <property type="match status" value="1"/>
</dbReference>
<dbReference type="PROSITE" id="PS51384">
    <property type="entry name" value="FAD_FR"/>
    <property type="match status" value="1"/>
</dbReference>
<keyword evidence="13 17" id="KW-0520">NAD</keyword>
<dbReference type="AlphaFoldDB" id="A0A1H4F5G5"/>
<evidence type="ECO:0000256" key="1">
    <source>
        <dbReference type="ARBA" id="ARBA00006401"/>
    </source>
</evidence>
<keyword evidence="7 17" id="KW-0285">Flavoprotein</keyword>
<dbReference type="Proteomes" id="UP000242469">
    <property type="component" value="Unassembled WGS sequence"/>
</dbReference>
<dbReference type="CDD" id="cd06184">
    <property type="entry name" value="flavohem_like_fad_nad_binding"/>
    <property type="match status" value="1"/>
</dbReference>
<feature type="site" description="Involved in heme-bound ligand stabilization and O-O bond activation" evidence="17">
    <location>
        <position position="29"/>
    </location>
</feature>
<evidence type="ECO:0000256" key="6">
    <source>
        <dbReference type="ARBA" id="ARBA00022621"/>
    </source>
</evidence>
<dbReference type="PANTHER" id="PTHR43396:SF3">
    <property type="entry name" value="FLAVOHEMOPROTEIN"/>
    <property type="match status" value="1"/>
</dbReference>
<organism evidence="20 21">
    <name type="scientific">Marinobacterium iners DSM 11526</name>
    <dbReference type="NCBI Taxonomy" id="1122198"/>
    <lineage>
        <taxon>Bacteria</taxon>
        <taxon>Pseudomonadati</taxon>
        <taxon>Pseudomonadota</taxon>
        <taxon>Gammaproteobacteria</taxon>
        <taxon>Oceanospirillales</taxon>
        <taxon>Oceanospirillaceae</taxon>
        <taxon>Marinobacterium</taxon>
    </lineage>
</organism>
<dbReference type="GO" id="GO:0019825">
    <property type="term" value="F:oxygen binding"/>
    <property type="evidence" value="ECO:0007669"/>
    <property type="project" value="InterPro"/>
</dbReference>
<evidence type="ECO:0000256" key="13">
    <source>
        <dbReference type="ARBA" id="ARBA00023027"/>
    </source>
</evidence>
<dbReference type="CDD" id="cd14776">
    <property type="entry name" value="HmpEc-globin-like"/>
    <property type="match status" value="1"/>
</dbReference>
<dbReference type="InterPro" id="IPR012292">
    <property type="entry name" value="Globin/Proto"/>
</dbReference>
<dbReference type="InterPro" id="IPR039261">
    <property type="entry name" value="FNR_nucleotide-bd"/>
</dbReference>
<sequence>MLSQNTIEIVKSTAPVIAEAGPAMTAHFYERMFSHNPELKDIFNLTHQQSGRQREALFNAVHAYAANIDNLEALLPAVEKIAQKHTSFQITAAQYDIVGTHLLATIDELLSPGQAVIDAWAEAYGILASIFIDREEAIYQESEQQTGGWRGKRMFELVEKSRESDVITSFVFKPADGGAVMPFKPGQYLGIYLKPEGFEYQEIRQYSLSGAPANDRYRISVKREPEGKVSNYLHDHMQTGDRVELVPPAGDFYLQAQADTPVTLISAGVGLTPMLAMLESLTEQRASVNWFHAVENGSHHAFAEHVSQLCKQHEHFNSQVWYRIPDAADKAESRFDHEGLLDLNAVKDTISDPRMQFYFCGPLGFMQYIAGQLKALGVDDSRIHYECFGPHKAL</sequence>
<feature type="domain" description="Globin" evidence="18">
    <location>
        <begin position="1"/>
        <end position="136"/>
    </location>
</feature>
<dbReference type="GO" id="GO:0020037">
    <property type="term" value="F:heme binding"/>
    <property type="evidence" value="ECO:0007669"/>
    <property type="project" value="InterPro"/>
</dbReference>
<evidence type="ECO:0000256" key="17">
    <source>
        <dbReference type="HAMAP-Rule" id="MF_01252"/>
    </source>
</evidence>
<dbReference type="PRINTS" id="PR00410">
    <property type="entry name" value="PHEHYDRXLASE"/>
</dbReference>
<evidence type="ECO:0000256" key="3">
    <source>
        <dbReference type="ARBA" id="ARBA00022448"/>
    </source>
</evidence>
<evidence type="ECO:0000256" key="4">
    <source>
        <dbReference type="ARBA" id="ARBA00022575"/>
    </source>
</evidence>
<evidence type="ECO:0000256" key="12">
    <source>
        <dbReference type="ARBA" id="ARBA00023004"/>
    </source>
</evidence>
<dbReference type="InterPro" id="IPR017927">
    <property type="entry name" value="FAD-bd_FR_type"/>
</dbReference>
<dbReference type="SUPFAM" id="SSF46458">
    <property type="entry name" value="Globin-like"/>
    <property type="match status" value="1"/>
</dbReference>
<comment type="domain">
    <text evidence="17">Consists of two distinct domains; an N-terminal heme-containing oxygen-binding domain and a C-terminal reductase domain with binding sites for FAD and NAD(P)H.</text>
</comment>
<comment type="function">
    <text evidence="14 17">Is involved in NO detoxification in an aerobic process, termed nitric oxide dioxygenase (NOD) reaction that utilizes O(2) and NAD(P)H to convert NO to nitrate, which protects the bacterium from various noxious nitrogen compounds. Therefore, plays a central role in the inducible response to nitrosative stress.</text>
</comment>
<dbReference type="InterPro" id="IPR017938">
    <property type="entry name" value="Riboflavin_synthase-like_b-brl"/>
</dbReference>
<feature type="binding site" description="proximal binding residue" evidence="17">
    <location>
        <position position="85"/>
    </location>
    <ligand>
        <name>heme b</name>
        <dbReference type="ChEBI" id="CHEBI:60344"/>
    </ligand>
    <ligandPart>
        <name>Fe</name>
        <dbReference type="ChEBI" id="CHEBI:18248"/>
    </ligandPart>
</feature>
<dbReference type="FunFam" id="1.10.490.10:FF:000003">
    <property type="entry name" value="Flavohemoprotein"/>
    <property type="match status" value="1"/>
</dbReference>
<dbReference type="RefSeq" id="WP_091826951.1">
    <property type="nucleotide sequence ID" value="NZ_FNRJ01000010.1"/>
</dbReference>
<evidence type="ECO:0000256" key="8">
    <source>
        <dbReference type="ARBA" id="ARBA00022723"/>
    </source>
</evidence>
<feature type="domain" description="FAD-binding FR-type" evidence="19">
    <location>
        <begin position="150"/>
        <end position="255"/>
    </location>
</feature>
<keyword evidence="12 17" id="KW-0408">Iron</keyword>
<dbReference type="InterPro" id="IPR009050">
    <property type="entry name" value="Globin-like_sf"/>
</dbReference>
<dbReference type="GO" id="GO:0008941">
    <property type="term" value="F:nitric oxide dioxygenase NAD(P)H activity"/>
    <property type="evidence" value="ECO:0007669"/>
    <property type="project" value="UniProtKB-UniRule"/>
</dbReference>
<keyword evidence="10 17" id="KW-0521">NADP</keyword>
<protein>
    <recommendedName>
        <fullName evidence="17">Flavohemoprotein</fullName>
    </recommendedName>
    <alternativeName>
        <fullName evidence="17">Flavohemoglobin</fullName>
    </alternativeName>
    <alternativeName>
        <fullName evidence="17">Hemoglobin-like protein</fullName>
    </alternativeName>
    <alternativeName>
        <fullName evidence="17">Nitric oxide dioxygenase</fullName>
        <shortName evidence="17">NO oxygenase</shortName>
        <shortName evidence="17">NOD</shortName>
        <ecNumber evidence="17">1.14.12.17</ecNumber>
    </alternativeName>
</protein>
<comment type="cofactor">
    <cofactor evidence="17">
        <name>heme b</name>
        <dbReference type="ChEBI" id="CHEBI:60344"/>
    </cofactor>
    <text evidence="17">Binds 1 heme b (iron(II)-protoporphyrin IX) group per subunit.</text>
</comment>
<dbReference type="SUPFAM" id="SSF52343">
    <property type="entry name" value="Ferredoxin reductase-like, C-terminal NADP-linked domain"/>
    <property type="match status" value="1"/>
</dbReference>
<comment type="similarity">
    <text evidence="1 17">In the C-terminal section; belongs to the flavoprotein pyridine nucleotide cytochrome reductase family.</text>
</comment>
<evidence type="ECO:0000256" key="2">
    <source>
        <dbReference type="ARBA" id="ARBA00008414"/>
    </source>
</evidence>
<dbReference type="GO" id="GO:0005344">
    <property type="term" value="F:oxygen carrier activity"/>
    <property type="evidence" value="ECO:0007669"/>
    <property type="project" value="UniProtKB-UniRule"/>
</dbReference>
<proteinExistence type="inferred from homology"/>
<evidence type="ECO:0000259" key="18">
    <source>
        <dbReference type="PROSITE" id="PS01033"/>
    </source>
</evidence>
<feature type="active site" description="Charge relay system" evidence="17">
    <location>
        <position position="95"/>
    </location>
</feature>
<feature type="active site" description="Charge relay system" evidence="17">
    <location>
        <position position="135"/>
    </location>
</feature>
<dbReference type="Gene3D" id="2.40.30.10">
    <property type="entry name" value="Translation factors"/>
    <property type="match status" value="1"/>
</dbReference>
<feature type="binding site" evidence="17">
    <location>
        <begin position="387"/>
        <end position="390"/>
    </location>
    <ligand>
        <name>FAD</name>
        <dbReference type="ChEBI" id="CHEBI:57692"/>
    </ligand>
</feature>
<dbReference type="InterPro" id="IPR023950">
    <property type="entry name" value="Hmp"/>
</dbReference>
<dbReference type="GO" id="GO:0046872">
    <property type="term" value="F:metal ion binding"/>
    <property type="evidence" value="ECO:0007669"/>
    <property type="project" value="UniProtKB-KW"/>
</dbReference>
<keyword evidence="20" id="KW-0223">Dioxygenase</keyword>
<evidence type="ECO:0000256" key="10">
    <source>
        <dbReference type="ARBA" id="ARBA00022857"/>
    </source>
</evidence>
<dbReference type="GO" id="GO:0071500">
    <property type="term" value="P:cellular response to nitrosative stress"/>
    <property type="evidence" value="ECO:0007669"/>
    <property type="project" value="TreeGrafter"/>
</dbReference>
<dbReference type="GO" id="GO:0071949">
    <property type="term" value="F:FAD binding"/>
    <property type="evidence" value="ECO:0007669"/>
    <property type="project" value="InterPro"/>
</dbReference>
<dbReference type="InterPro" id="IPR001433">
    <property type="entry name" value="OxRdtase_FAD/NAD-bd"/>
</dbReference>
<comment type="catalytic activity">
    <reaction evidence="15 17">
        <text>2 nitric oxide + NADH + 2 O2 = 2 nitrate + NAD(+) + H(+)</text>
        <dbReference type="Rhea" id="RHEA:19469"/>
        <dbReference type="ChEBI" id="CHEBI:15378"/>
        <dbReference type="ChEBI" id="CHEBI:15379"/>
        <dbReference type="ChEBI" id="CHEBI:16480"/>
        <dbReference type="ChEBI" id="CHEBI:17632"/>
        <dbReference type="ChEBI" id="CHEBI:57540"/>
        <dbReference type="ChEBI" id="CHEBI:57945"/>
        <dbReference type="EC" id="1.14.12.17"/>
    </reaction>
</comment>
<evidence type="ECO:0000259" key="19">
    <source>
        <dbReference type="PROSITE" id="PS51384"/>
    </source>
</evidence>
<keyword evidence="4 17" id="KW-0216">Detoxification</keyword>
<evidence type="ECO:0000256" key="5">
    <source>
        <dbReference type="ARBA" id="ARBA00022617"/>
    </source>
</evidence>
<feature type="binding site" evidence="17">
    <location>
        <begin position="204"/>
        <end position="207"/>
    </location>
    <ligand>
        <name>FAD</name>
        <dbReference type="ChEBI" id="CHEBI:57692"/>
    </ligand>
</feature>
<dbReference type="InterPro" id="IPR008333">
    <property type="entry name" value="Cbr1-like_FAD-bd_dom"/>
</dbReference>
<dbReference type="Gene3D" id="3.40.50.80">
    <property type="entry name" value="Nucleotide-binding domain of ferredoxin-NADP reductase (FNR) module"/>
    <property type="match status" value="1"/>
</dbReference>
<feature type="site" description="Influences the redox potential of the prosthetic heme and FAD groups" evidence="17">
    <location>
        <position position="386"/>
    </location>
</feature>
<keyword evidence="9 17" id="KW-0274">FAD</keyword>
<dbReference type="GO" id="GO:0009636">
    <property type="term" value="P:response to toxic substance"/>
    <property type="evidence" value="ECO:0007669"/>
    <property type="project" value="UniProtKB-KW"/>
</dbReference>
<gene>
    <name evidence="17" type="primary">hmp</name>
    <name evidence="20" type="ORF">SAMN02745729_11052</name>
</gene>
<feature type="binding site" evidence="17">
    <location>
        <position position="188"/>
    </location>
    <ligand>
        <name>FAD</name>
        <dbReference type="ChEBI" id="CHEBI:57692"/>
    </ligand>
</feature>
<dbReference type="Pfam" id="PF00175">
    <property type="entry name" value="NAD_binding_1"/>
    <property type="match status" value="1"/>
</dbReference>
<keyword evidence="11 17" id="KW-0560">Oxidoreductase</keyword>
<evidence type="ECO:0000256" key="15">
    <source>
        <dbReference type="ARBA" id="ARBA00048649"/>
    </source>
</evidence>
<evidence type="ECO:0000256" key="14">
    <source>
        <dbReference type="ARBA" id="ARBA00025094"/>
    </source>
</evidence>
<keyword evidence="6 17" id="KW-0561">Oxygen transport</keyword>
<dbReference type="Gene3D" id="1.10.490.10">
    <property type="entry name" value="Globins"/>
    <property type="match status" value="1"/>
</dbReference>
<dbReference type="PROSITE" id="PS01033">
    <property type="entry name" value="GLOBIN"/>
    <property type="match status" value="1"/>
</dbReference>
<dbReference type="PANTHER" id="PTHR43396">
    <property type="entry name" value="FLAVOHEMOPROTEIN"/>
    <property type="match status" value="1"/>
</dbReference>
<dbReference type="HAMAP" id="MF_01252">
    <property type="entry name" value="Hmp"/>
    <property type="match status" value="1"/>
</dbReference>
<reference evidence="21" key="1">
    <citation type="submission" date="2016-10" db="EMBL/GenBank/DDBJ databases">
        <authorList>
            <person name="Varghese N."/>
            <person name="Submissions S."/>
        </authorList>
    </citation>
    <scope>NUCLEOTIDE SEQUENCE [LARGE SCALE GENOMIC DNA]</scope>
    <source>
        <strain evidence="21">DSM 11526</strain>
    </source>
</reference>
<evidence type="ECO:0000313" key="21">
    <source>
        <dbReference type="Proteomes" id="UP000242469"/>
    </source>
</evidence>
<keyword evidence="3 17" id="KW-0813">Transport</keyword>
<dbReference type="Pfam" id="PF00970">
    <property type="entry name" value="FAD_binding_6"/>
    <property type="match status" value="1"/>
</dbReference>
<feature type="region of interest" description="Reductase" evidence="17">
    <location>
        <begin position="147"/>
        <end position="394"/>
    </location>
</feature>
<name>A0A1H4F5G5_9GAMM</name>
<dbReference type="EC" id="1.14.12.17" evidence="17"/>
<dbReference type="OrthoDB" id="9801223at2"/>
<accession>A0A1H4F5G5</accession>
<evidence type="ECO:0000256" key="11">
    <source>
        <dbReference type="ARBA" id="ARBA00023002"/>
    </source>
</evidence>
<dbReference type="STRING" id="1122198.SAMN02745729_11052"/>
<dbReference type="InterPro" id="IPR000971">
    <property type="entry name" value="Globin"/>
</dbReference>
<dbReference type="SUPFAM" id="SSF63380">
    <property type="entry name" value="Riboflavin synthase domain-like"/>
    <property type="match status" value="1"/>
</dbReference>
<dbReference type="NCBIfam" id="NF009805">
    <property type="entry name" value="PRK13289.1"/>
    <property type="match status" value="1"/>
</dbReference>
<comment type="similarity">
    <text evidence="2 17">Belongs to the globin family. Two-domain flavohemoproteins subfamily.</text>
</comment>
<comment type="catalytic activity">
    <reaction evidence="16 17">
        <text>2 nitric oxide + NADPH + 2 O2 = 2 nitrate + NADP(+) + H(+)</text>
        <dbReference type="Rhea" id="RHEA:19465"/>
        <dbReference type="ChEBI" id="CHEBI:15378"/>
        <dbReference type="ChEBI" id="CHEBI:15379"/>
        <dbReference type="ChEBI" id="CHEBI:16480"/>
        <dbReference type="ChEBI" id="CHEBI:17632"/>
        <dbReference type="ChEBI" id="CHEBI:57783"/>
        <dbReference type="ChEBI" id="CHEBI:58349"/>
        <dbReference type="EC" id="1.14.12.17"/>
    </reaction>
</comment>
<feature type="site" description="Influences the redox potential of the prosthetic heme and FAD groups" evidence="17">
    <location>
        <position position="84"/>
    </location>
</feature>
<dbReference type="EMBL" id="FNRJ01000010">
    <property type="protein sequence ID" value="SEA92523.1"/>
    <property type="molecule type" value="Genomic_DNA"/>
</dbReference>
<evidence type="ECO:0000313" key="20">
    <source>
        <dbReference type="EMBL" id="SEA92523.1"/>
    </source>
</evidence>
<feature type="binding site" evidence="17">
    <location>
        <begin position="268"/>
        <end position="273"/>
    </location>
    <ligand>
        <name>NADP(+)</name>
        <dbReference type="ChEBI" id="CHEBI:58349"/>
    </ligand>
</feature>
<keyword evidence="21" id="KW-1185">Reference proteome</keyword>
<keyword evidence="5 17" id="KW-0349">Heme</keyword>